<dbReference type="PANTHER" id="PTHR42911:SF1">
    <property type="entry name" value="MODULATOR OF FTSH PROTEASE HFLC"/>
    <property type="match status" value="1"/>
</dbReference>
<evidence type="ECO:0000259" key="7">
    <source>
        <dbReference type="SMART" id="SM00244"/>
    </source>
</evidence>
<evidence type="ECO:0000256" key="6">
    <source>
        <dbReference type="PIRNR" id="PIRNR005651"/>
    </source>
</evidence>
<dbReference type="CDD" id="cd03405">
    <property type="entry name" value="SPFH_HflC"/>
    <property type="match status" value="1"/>
</dbReference>
<dbReference type="STRING" id="349064.SAMN05660429_01195"/>
<keyword evidence="8" id="KW-0378">Hydrolase</keyword>
<proteinExistence type="inferred from homology"/>
<organism evidence="8 9">
    <name type="scientific">Thalassotalea agarivorans</name>
    <name type="common">Thalassomonas agarivorans</name>
    <dbReference type="NCBI Taxonomy" id="349064"/>
    <lineage>
        <taxon>Bacteria</taxon>
        <taxon>Pseudomonadati</taxon>
        <taxon>Pseudomonadota</taxon>
        <taxon>Gammaproteobacteria</taxon>
        <taxon>Alteromonadales</taxon>
        <taxon>Colwelliaceae</taxon>
        <taxon>Thalassotalea</taxon>
    </lineage>
</organism>
<evidence type="ECO:0000256" key="1">
    <source>
        <dbReference type="ARBA" id="ARBA00004167"/>
    </source>
</evidence>
<dbReference type="Pfam" id="PF01145">
    <property type="entry name" value="Band_7"/>
    <property type="match status" value="1"/>
</dbReference>
<evidence type="ECO:0000256" key="4">
    <source>
        <dbReference type="ARBA" id="ARBA00022989"/>
    </source>
</evidence>
<dbReference type="Proteomes" id="UP000199308">
    <property type="component" value="Unassembled WGS sequence"/>
</dbReference>
<comment type="similarity">
    <text evidence="2 6">Belongs to the band 7/mec-2 family. HflC subfamily.</text>
</comment>
<keyword evidence="3" id="KW-0812">Transmembrane</keyword>
<dbReference type="InterPro" id="IPR036013">
    <property type="entry name" value="Band_7/SPFH_dom_sf"/>
</dbReference>
<dbReference type="PIRSF" id="PIRSF005651">
    <property type="entry name" value="HflC"/>
    <property type="match status" value="1"/>
</dbReference>
<accession>A0A1I0CGM7</accession>
<dbReference type="AlphaFoldDB" id="A0A1I0CGM7"/>
<keyword evidence="9" id="KW-1185">Reference proteome</keyword>
<keyword evidence="5" id="KW-0472">Membrane</keyword>
<gene>
    <name evidence="8" type="ORF">SAMN05660429_01195</name>
</gene>
<evidence type="ECO:0000313" key="8">
    <source>
        <dbReference type="EMBL" id="SET18729.1"/>
    </source>
</evidence>
<name>A0A1I0CGM7_THASX</name>
<dbReference type="Gene3D" id="3.30.479.30">
    <property type="entry name" value="Band 7 domain"/>
    <property type="match status" value="1"/>
</dbReference>
<protein>
    <recommendedName>
        <fullName evidence="6">Protein HflC</fullName>
    </recommendedName>
</protein>
<dbReference type="RefSeq" id="WP_093328476.1">
    <property type="nucleotide sequence ID" value="NZ_AP027363.1"/>
</dbReference>
<dbReference type="InterPro" id="IPR001107">
    <property type="entry name" value="Band_7"/>
</dbReference>
<dbReference type="GO" id="GO:0008233">
    <property type="term" value="F:peptidase activity"/>
    <property type="evidence" value="ECO:0007669"/>
    <property type="project" value="UniProtKB-KW"/>
</dbReference>
<comment type="function">
    <text evidence="6">HflC and HflK could regulate a protease.</text>
</comment>
<comment type="subcellular location">
    <subcellularLocation>
        <location evidence="1">Membrane</location>
        <topology evidence="1">Single-pass membrane protein</topology>
    </subcellularLocation>
</comment>
<dbReference type="GO" id="GO:0006508">
    <property type="term" value="P:proteolysis"/>
    <property type="evidence" value="ECO:0007669"/>
    <property type="project" value="UniProtKB-KW"/>
</dbReference>
<reference evidence="8 9" key="1">
    <citation type="submission" date="2016-10" db="EMBL/GenBank/DDBJ databases">
        <authorList>
            <person name="de Groot N.N."/>
        </authorList>
    </citation>
    <scope>NUCLEOTIDE SEQUENCE [LARGE SCALE GENOMIC DNA]</scope>
    <source>
        <strain evidence="8 9">DSM 19706</strain>
    </source>
</reference>
<evidence type="ECO:0000313" key="9">
    <source>
        <dbReference type="Proteomes" id="UP000199308"/>
    </source>
</evidence>
<keyword evidence="8" id="KW-0645">Protease</keyword>
<evidence type="ECO:0000256" key="5">
    <source>
        <dbReference type="ARBA" id="ARBA00023136"/>
    </source>
</evidence>
<dbReference type="PANTHER" id="PTHR42911">
    <property type="entry name" value="MODULATOR OF FTSH PROTEASE HFLC"/>
    <property type="match status" value="1"/>
</dbReference>
<keyword evidence="4" id="KW-1133">Transmembrane helix</keyword>
<evidence type="ECO:0000256" key="3">
    <source>
        <dbReference type="ARBA" id="ARBA00022692"/>
    </source>
</evidence>
<dbReference type="GO" id="GO:0016020">
    <property type="term" value="C:membrane"/>
    <property type="evidence" value="ECO:0007669"/>
    <property type="project" value="UniProtKB-SubCell"/>
</dbReference>
<dbReference type="SUPFAM" id="SSF117892">
    <property type="entry name" value="Band 7/SPFH domain"/>
    <property type="match status" value="1"/>
</dbReference>
<dbReference type="InterPro" id="IPR010200">
    <property type="entry name" value="HflC"/>
</dbReference>
<sequence length="295" mass="33482">MNKNFLLIVLVALLVLFVSSIFVVGEGQRGIVFQFSKIKRDDATGDMRVYEPGLHFKIPLIENVKKIDARIQTLDEAPDRFVTAEKKDLMVDSYAKWRIVDFSTYYLRTSGSIDNARLLLKQKINNGLRTEFGNRTIKEIVSGDRSSVMSQALESARSSREDLGIEVIDVRVKAINLPTEVSNSIYDRMRAERTAVAKEHRSEGKEQAEVIRSEVDARVTVMIATAQKEAAEVRGEGDAQAAKIYADAYQQDAEFFSFFRSLEAYEKSFNKKSDILVVKPDSEFFHYLKEPSKSK</sequence>
<dbReference type="SMART" id="SM00244">
    <property type="entry name" value="PHB"/>
    <property type="match status" value="1"/>
</dbReference>
<dbReference type="EMBL" id="FOHK01000005">
    <property type="protein sequence ID" value="SET18729.1"/>
    <property type="molecule type" value="Genomic_DNA"/>
</dbReference>
<feature type="domain" description="Band 7" evidence="7">
    <location>
        <begin position="19"/>
        <end position="189"/>
    </location>
</feature>
<dbReference type="NCBIfam" id="TIGR01932">
    <property type="entry name" value="hflC"/>
    <property type="match status" value="2"/>
</dbReference>
<dbReference type="OrthoDB" id="9812991at2"/>
<evidence type="ECO:0000256" key="2">
    <source>
        <dbReference type="ARBA" id="ARBA00007862"/>
    </source>
</evidence>